<gene>
    <name evidence="2" type="ORF">UW90_C0003G0023</name>
</gene>
<reference evidence="2 3" key="1">
    <citation type="journal article" date="2015" name="Nature">
        <title>rRNA introns, odd ribosomes, and small enigmatic genomes across a large radiation of phyla.</title>
        <authorList>
            <person name="Brown C.T."/>
            <person name="Hug L.A."/>
            <person name="Thomas B.C."/>
            <person name="Sharon I."/>
            <person name="Castelle C.J."/>
            <person name="Singh A."/>
            <person name="Wilkins M.J."/>
            <person name="Williams K.H."/>
            <person name="Banfield J.F."/>
        </authorList>
    </citation>
    <scope>NUCLEOTIDE SEQUENCE [LARGE SCALE GENOMIC DNA]</scope>
</reference>
<dbReference type="GO" id="GO:0003676">
    <property type="term" value="F:nucleic acid binding"/>
    <property type="evidence" value="ECO:0007669"/>
    <property type="project" value="InterPro"/>
</dbReference>
<evidence type="ECO:0000259" key="1">
    <source>
        <dbReference type="Pfam" id="PF10108"/>
    </source>
</evidence>
<dbReference type="InterPro" id="IPR036397">
    <property type="entry name" value="RNaseH_sf"/>
</dbReference>
<dbReference type="InterPro" id="IPR012337">
    <property type="entry name" value="RNaseH-like_sf"/>
</dbReference>
<protein>
    <recommendedName>
        <fullName evidence="1">Predicted 3'-5' exonuclease PolB-like domain-containing protein</fullName>
    </recommendedName>
</protein>
<dbReference type="SUPFAM" id="SSF53098">
    <property type="entry name" value="Ribonuclease H-like"/>
    <property type="match status" value="1"/>
</dbReference>
<comment type="caution">
    <text evidence="2">The sequence shown here is derived from an EMBL/GenBank/DDBJ whole genome shotgun (WGS) entry which is preliminary data.</text>
</comment>
<sequence>MPKLVFDIETVGVEFDSLDEISKNHLLEFAENEEERKNIRNELGFSPLTGRVIAVGILNPDTEKGAVYFQSHDNTPAGGEIKLDKKTASDEEVQYVPCSDEKEILKNFWDAAQHYRQFVSFNGHSFDCPYLMIRSAVNEIKPSVSLMHNRYAPGPHIDILDRLTNFGAVRGKRNLHLWCQAFGIESPKDKGISGEEVARYFNEGKILDIAKYCYGDIKSTAKLFEYWEKFIK</sequence>
<accession>A0A0G1P1P9</accession>
<evidence type="ECO:0000313" key="3">
    <source>
        <dbReference type="Proteomes" id="UP000034368"/>
    </source>
</evidence>
<evidence type="ECO:0000313" key="2">
    <source>
        <dbReference type="EMBL" id="KKT90299.1"/>
    </source>
</evidence>
<dbReference type="EMBL" id="LCKD01000003">
    <property type="protein sequence ID" value="KKT90299.1"/>
    <property type="molecule type" value="Genomic_DNA"/>
</dbReference>
<dbReference type="Pfam" id="PF10108">
    <property type="entry name" value="DNA_pol_B_exo2"/>
    <property type="match status" value="1"/>
</dbReference>
<organism evidence="2 3">
    <name type="scientific">Candidatus Yanofskybacteria bacterium GW2011_GWB1_45_11</name>
    <dbReference type="NCBI Taxonomy" id="1619026"/>
    <lineage>
        <taxon>Bacteria</taxon>
        <taxon>Candidatus Yanofskyibacteriota</taxon>
    </lineage>
</organism>
<dbReference type="Gene3D" id="3.30.420.10">
    <property type="entry name" value="Ribonuclease H-like superfamily/Ribonuclease H"/>
    <property type="match status" value="1"/>
</dbReference>
<dbReference type="AlphaFoldDB" id="A0A0G1P1P9"/>
<name>A0A0G1P1P9_9BACT</name>
<proteinExistence type="predicted"/>
<dbReference type="Proteomes" id="UP000034368">
    <property type="component" value="Unassembled WGS sequence"/>
</dbReference>
<dbReference type="InterPro" id="IPR019288">
    <property type="entry name" value="3'-5'_exonuclease_PolB-like"/>
</dbReference>
<feature type="domain" description="Predicted 3'-5' exonuclease PolB-like" evidence="1">
    <location>
        <begin position="99"/>
        <end position="223"/>
    </location>
</feature>